<dbReference type="EMBL" id="CP012150">
    <property type="protein sequence ID" value="AKS33771.1"/>
    <property type="molecule type" value="Genomic_DNA"/>
</dbReference>
<dbReference type="RefSeq" id="WP_049746214.1">
    <property type="nucleotide sequence ID" value="NZ_CP012150.1"/>
</dbReference>
<dbReference type="AlphaFoldDB" id="A0A0K0X8R6"/>
<evidence type="ECO:0000256" key="4">
    <source>
        <dbReference type="ARBA" id="ARBA00023002"/>
    </source>
</evidence>
<dbReference type="Pfam" id="PF07992">
    <property type="entry name" value="Pyr_redox_2"/>
    <property type="match status" value="2"/>
</dbReference>
<evidence type="ECO:0000259" key="5">
    <source>
        <dbReference type="Pfam" id="PF07992"/>
    </source>
</evidence>
<comment type="cofactor">
    <cofactor evidence="1">
        <name>FAD</name>
        <dbReference type="ChEBI" id="CHEBI:57692"/>
    </cofactor>
</comment>
<reference evidence="7 8" key="1">
    <citation type="submission" date="2015-07" db="EMBL/GenBank/DDBJ databases">
        <title>Complete genome sequence of Mycobacterium goodii X7B, a facultative thermophilic biodesulfurizing bacterium.</title>
        <authorList>
            <person name="Yu B."/>
            <person name="Li F."/>
            <person name="Xu P."/>
        </authorList>
    </citation>
    <scope>NUCLEOTIDE SEQUENCE [LARGE SCALE GENOMIC DNA]</scope>
    <source>
        <strain evidence="7 8">X7B</strain>
    </source>
</reference>
<organism evidence="7 8">
    <name type="scientific">Mycolicibacterium goodii</name>
    <name type="common">Mycobacterium goodii</name>
    <dbReference type="NCBI Taxonomy" id="134601"/>
    <lineage>
        <taxon>Bacteria</taxon>
        <taxon>Bacillati</taxon>
        <taxon>Actinomycetota</taxon>
        <taxon>Actinomycetes</taxon>
        <taxon>Mycobacteriales</taxon>
        <taxon>Mycobacteriaceae</taxon>
        <taxon>Mycolicibacterium</taxon>
    </lineage>
</organism>
<dbReference type="Proteomes" id="UP000062255">
    <property type="component" value="Chromosome"/>
</dbReference>
<dbReference type="PRINTS" id="PR00368">
    <property type="entry name" value="FADPNR"/>
</dbReference>
<evidence type="ECO:0000256" key="2">
    <source>
        <dbReference type="ARBA" id="ARBA00022630"/>
    </source>
</evidence>
<dbReference type="PANTHER" id="PTHR43557">
    <property type="entry name" value="APOPTOSIS-INDUCING FACTOR 1"/>
    <property type="match status" value="1"/>
</dbReference>
<dbReference type="InterPro" id="IPR036188">
    <property type="entry name" value="FAD/NAD-bd_sf"/>
</dbReference>
<dbReference type="GO" id="GO:0005737">
    <property type="term" value="C:cytoplasm"/>
    <property type="evidence" value="ECO:0007669"/>
    <property type="project" value="TreeGrafter"/>
</dbReference>
<dbReference type="SUPFAM" id="SSF51905">
    <property type="entry name" value="FAD/NAD(P)-binding domain"/>
    <property type="match status" value="1"/>
</dbReference>
<evidence type="ECO:0008006" key="9">
    <source>
        <dbReference type="Google" id="ProtNLM"/>
    </source>
</evidence>
<dbReference type="GO" id="GO:0016651">
    <property type="term" value="F:oxidoreductase activity, acting on NAD(P)H"/>
    <property type="evidence" value="ECO:0007669"/>
    <property type="project" value="TreeGrafter"/>
</dbReference>
<feature type="domain" description="FAD/NAD(P)-binding" evidence="5">
    <location>
        <begin position="8"/>
        <end position="61"/>
    </location>
</feature>
<dbReference type="InterPro" id="IPR016156">
    <property type="entry name" value="FAD/NAD-linked_Rdtase_dimer_sf"/>
</dbReference>
<evidence type="ECO:0000256" key="3">
    <source>
        <dbReference type="ARBA" id="ARBA00022827"/>
    </source>
</evidence>
<dbReference type="STRING" id="134601.AFA91_19865"/>
<keyword evidence="4" id="KW-0560">Oxidoreductase</keyword>
<dbReference type="PATRIC" id="fig|134601.6.peg.4113"/>
<feature type="domain" description="FAD/NAD(P)-binding" evidence="5">
    <location>
        <begin position="69"/>
        <end position="209"/>
    </location>
</feature>
<dbReference type="Gene3D" id="3.30.390.30">
    <property type="match status" value="1"/>
</dbReference>
<feature type="domain" description="Reductase C-terminal" evidence="6">
    <location>
        <begin position="229"/>
        <end position="300"/>
    </location>
</feature>
<dbReference type="InterPro" id="IPR028202">
    <property type="entry name" value="Reductase_C"/>
</dbReference>
<dbReference type="InterPro" id="IPR023753">
    <property type="entry name" value="FAD/NAD-binding_dom"/>
</dbReference>
<keyword evidence="3" id="KW-0274">FAD</keyword>
<dbReference type="InterPro" id="IPR050446">
    <property type="entry name" value="FAD-oxidoreductase/Apoptosis"/>
</dbReference>
<proteinExistence type="predicted"/>
<evidence type="ECO:0000313" key="8">
    <source>
        <dbReference type="Proteomes" id="UP000062255"/>
    </source>
</evidence>
<keyword evidence="2" id="KW-0285">Flavoprotein</keyword>
<name>A0A0K0X8R6_MYCGD</name>
<evidence type="ECO:0000259" key="6">
    <source>
        <dbReference type="Pfam" id="PF14759"/>
    </source>
</evidence>
<dbReference type="KEGG" id="mgo:AFA91_19865"/>
<evidence type="ECO:0000313" key="7">
    <source>
        <dbReference type="EMBL" id="AKS33771.1"/>
    </source>
</evidence>
<dbReference type="Pfam" id="PF14759">
    <property type="entry name" value="Reductase_C"/>
    <property type="match status" value="1"/>
</dbReference>
<dbReference type="OrthoDB" id="4213189at2"/>
<evidence type="ECO:0000256" key="1">
    <source>
        <dbReference type="ARBA" id="ARBA00001974"/>
    </source>
</evidence>
<dbReference type="SUPFAM" id="SSF55424">
    <property type="entry name" value="FAD/NAD-linked reductases, dimerisation (C-terminal) domain"/>
    <property type="match status" value="1"/>
</dbReference>
<gene>
    <name evidence="7" type="ORF">AFA91_19865</name>
</gene>
<accession>A0A0K0X8R6</accession>
<protein>
    <recommendedName>
        <fullName evidence="9">Pyridine nucleotide-disulfide oxidoreductase</fullName>
    </recommendedName>
</protein>
<sequence>MTDTDVAVVVGAGQAGSELAICLRQNGFDGRIVLLGAERHMPYQRPPLSKALLKGDAAAHDLRVRSPDAAAEAGAEVIVLEIADRILGRTNPAVVSEFFTRLHRAHGVSLRTGATLCSARRMRNGRIHIQLGDGTNISADLILAGIGLIPNDDLARAAGLDVSDGILVDSQARTSQPDVVAAGDCTRQFHGLLRREVRLESQQNAVEQARIAARTLCGSTTESFNVPTFWSDQYDHRLQMVGLPLPDDEQVLRGDPDSGSFSVVFLRGGRLSAVHAVGRPRDITAGRKLIAAQAHLRPPHDIAVDGPLADLAIT</sequence>
<dbReference type="Gene3D" id="3.50.50.60">
    <property type="entry name" value="FAD/NAD(P)-binding domain"/>
    <property type="match status" value="2"/>
</dbReference>
<dbReference type="PANTHER" id="PTHR43557:SF2">
    <property type="entry name" value="RIESKE DOMAIN-CONTAINING PROTEIN-RELATED"/>
    <property type="match status" value="1"/>
</dbReference>